<feature type="transmembrane region" description="Helical" evidence="1">
    <location>
        <begin position="33"/>
        <end position="54"/>
    </location>
</feature>
<evidence type="ECO:0000256" key="1">
    <source>
        <dbReference type="SAM" id="Phobius"/>
    </source>
</evidence>
<gene>
    <name evidence="2" type="ORF">EHYA_06847</name>
</gene>
<evidence type="ECO:0000313" key="3">
    <source>
        <dbReference type="Proteomes" id="UP000286931"/>
    </source>
</evidence>
<keyword evidence="1" id="KW-1133">Transmembrane helix</keyword>
<keyword evidence="1" id="KW-0812">Transmembrane</keyword>
<accession>A0A401YWZ2</accession>
<organism evidence="2 3">
    <name type="scientific">Embleya hyalina</name>
    <dbReference type="NCBI Taxonomy" id="516124"/>
    <lineage>
        <taxon>Bacteria</taxon>
        <taxon>Bacillati</taxon>
        <taxon>Actinomycetota</taxon>
        <taxon>Actinomycetes</taxon>
        <taxon>Kitasatosporales</taxon>
        <taxon>Streptomycetaceae</taxon>
        <taxon>Embleya</taxon>
    </lineage>
</organism>
<keyword evidence="3" id="KW-1185">Reference proteome</keyword>
<dbReference type="EMBL" id="BIFH01000031">
    <property type="protein sequence ID" value="GCD99134.1"/>
    <property type="molecule type" value="Genomic_DNA"/>
</dbReference>
<sequence length="215" mass="24617">MRFRMGLRVGFARWFDCSCRRRLGTGTVVWKDVMPIVVGFLLTTVLGGLLGVLFQRQSWAHQYRVQLADQELQLALRIFEEISRLLDRRLYRLRLLAGEATPPNTGARSALAESHMDAYRAVLFEWNDGINRNLALVQRYYGAEMRDRLDNTIGAAFVDLGREVEALWKGAGQLRPDLETRLRQLGGLVYHFNLEMIRAVQQRDVGLLGRARPTA</sequence>
<comment type="caution">
    <text evidence="2">The sequence shown here is derived from an EMBL/GenBank/DDBJ whole genome shotgun (WGS) entry which is preliminary data.</text>
</comment>
<protein>
    <submittedName>
        <fullName evidence="2">Uncharacterized protein</fullName>
    </submittedName>
</protein>
<proteinExistence type="predicted"/>
<keyword evidence="1" id="KW-0472">Membrane</keyword>
<dbReference type="Proteomes" id="UP000286931">
    <property type="component" value="Unassembled WGS sequence"/>
</dbReference>
<name>A0A401YWZ2_9ACTN</name>
<evidence type="ECO:0000313" key="2">
    <source>
        <dbReference type="EMBL" id="GCD99134.1"/>
    </source>
</evidence>
<dbReference type="AlphaFoldDB" id="A0A401YWZ2"/>
<dbReference type="OrthoDB" id="4350485at2"/>
<dbReference type="RefSeq" id="WP_160161656.1">
    <property type="nucleotide sequence ID" value="NZ_BIFH01000031.1"/>
</dbReference>
<reference evidence="2 3" key="1">
    <citation type="submission" date="2018-12" db="EMBL/GenBank/DDBJ databases">
        <title>Draft genome sequence of Embleya hyalina NBRC 13850T.</title>
        <authorList>
            <person name="Komaki H."/>
            <person name="Hosoyama A."/>
            <person name="Kimura A."/>
            <person name="Ichikawa N."/>
            <person name="Tamura T."/>
        </authorList>
    </citation>
    <scope>NUCLEOTIDE SEQUENCE [LARGE SCALE GENOMIC DNA]</scope>
    <source>
        <strain evidence="2 3">NBRC 13850</strain>
    </source>
</reference>